<dbReference type="InterPro" id="IPR013837">
    <property type="entry name" value="ATP_synth_F0_suB"/>
</dbReference>
<gene>
    <name evidence="10" type="ORF">AM587_10010701</name>
</gene>
<dbReference type="SUPFAM" id="SSF161060">
    <property type="entry name" value="ATP synthase B chain-like"/>
    <property type="match status" value="1"/>
</dbReference>
<comment type="similarity">
    <text evidence="8">Belongs to the eukaryotic ATPase B chain family.</text>
</comment>
<dbReference type="OrthoDB" id="67388at2759"/>
<dbReference type="AlphaFoldDB" id="A0A0W8AZE8"/>
<comment type="caution">
    <text evidence="10">The sequence shown here is derived from an EMBL/GenBank/DDBJ whole genome shotgun (WGS) entry which is preliminary data.</text>
</comment>
<sequence length="429" mass="47758">MLGRIALRKAALSSSKLSSAKMMRPMGLHTTGVVRKNEEASEEIQVPTQGLLEQAGLTDWKISAPIIGALAIPAISNHFYVLNEESQLACCFLLFCSASYKFGGEMIASYFDERAAAILGEHNAVEDANLDLAKETLETHKAMLNIHEDIAAVAEAHKEAVALMCEVQAYKLRHKTRDTFIKNLESIREIEGSYNLELQKSMVANATSKVRAVVQKGDKKLKDAAFKHALDILGNAKVDDSKEDDVAALFTKELRAYASDLEAKQGQVVQLTAEEQSELQADLDAYMNRFGLEDADFKAPKEVKVELIDASKLKAKRRDRQEDRDRDRAMGRRKKSTKKIQTRKKQVVSTVFKCPFCSHDEAVECKICITVIANTTFLRYSFYRIGIANATLAICLAVYVPKASRLLFTVRRSNNCTAAPPCRWTLTIA</sequence>
<keyword evidence="4 8" id="KW-0999">Mitochondrion inner membrane</keyword>
<dbReference type="Pfam" id="PF05405">
    <property type="entry name" value="Mt_ATP-synt_B"/>
    <property type="match status" value="1"/>
</dbReference>
<feature type="region of interest" description="Disordered" evidence="9">
    <location>
        <begin position="316"/>
        <end position="339"/>
    </location>
</feature>
<dbReference type="Proteomes" id="UP000052943">
    <property type="component" value="Unassembled WGS sequence"/>
</dbReference>
<evidence type="ECO:0000256" key="8">
    <source>
        <dbReference type="RuleBase" id="RU368017"/>
    </source>
</evidence>
<dbReference type="GO" id="GO:0015078">
    <property type="term" value="F:proton transmembrane transporter activity"/>
    <property type="evidence" value="ECO:0007669"/>
    <property type="project" value="UniProtKB-UniRule"/>
</dbReference>
<feature type="compositionally biased region" description="Basic and acidic residues" evidence="9">
    <location>
        <begin position="319"/>
        <end position="330"/>
    </location>
</feature>
<keyword evidence="2 8" id="KW-0138">CF(0)</keyword>
<reference evidence="10 11" key="1">
    <citation type="submission" date="2015-11" db="EMBL/GenBank/DDBJ databases">
        <title>Genomes and virulence difference between two physiological races of Phytophthora nicotianae.</title>
        <authorList>
            <person name="Liu H."/>
            <person name="Ma X."/>
            <person name="Yu H."/>
            <person name="Fang D."/>
            <person name="Li Y."/>
            <person name="Wang X."/>
            <person name="Wang W."/>
            <person name="Dong Y."/>
            <person name="Xiao B."/>
        </authorList>
    </citation>
    <scope>NUCLEOTIDE SEQUENCE [LARGE SCALE GENOMIC DNA]</scope>
    <source>
        <strain evidence="11">race 0</strain>
    </source>
</reference>
<dbReference type="SUPFAM" id="SSF57783">
    <property type="entry name" value="Zinc beta-ribbon"/>
    <property type="match status" value="1"/>
</dbReference>
<keyword evidence="3 8" id="KW-0375">Hydrogen ion transport</keyword>
<keyword evidence="7 8" id="KW-0472">Membrane</keyword>
<evidence type="ECO:0000256" key="4">
    <source>
        <dbReference type="ARBA" id="ARBA00022792"/>
    </source>
</evidence>
<dbReference type="GO" id="GO:0005743">
    <property type="term" value="C:mitochondrial inner membrane"/>
    <property type="evidence" value="ECO:0007669"/>
    <property type="project" value="UniProtKB-SubCell"/>
</dbReference>
<organism evidence="10 11">
    <name type="scientific">Phytophthora nicotianae</name>
    <name type="common">Potato buckeye rot agent</name>
    <name type="synonym">Phytophthora parasitica</name>
    <dbReference type="NCBI Taxonomy" id="4792"/>
    <lineage>
        <taxon>Eukaryota</taxon>
        <taxon>Sar</taxon>
        <taxon>Stramenopiles</taxon>
        <taxon>Oomycota</taxon>
        <taxon>Peronosporomycetes</taxon>
        <taxon>Peronosporales</taxon>
        <taxon>Peronosporaceae</taxon>
        <taxon>Phytophthora</taxon>
    </lineage>
</organism>
<evidence type="ECO:0000256" key="9">
    <source>
        <dbReference type="SAM" id="MobiDB-lite"/>
    </source>
</evidence>
<evidence type="ECO:0000256" key="2">
    <source>
        <dbReference type="ARBA" id="ARBA00022547"/>
    </source>
</evidence>
<keyword evidence="6 8" id="KW-0496">Mitochondrion</keyword>
<evidence type="ECO:0000256" key="1">
    <source>
        <dbReference type="ARBA" id="ARBA00022448"/>
    </source>
</evidence>
<dbReference type="PANTHER" id="PTHR12733">
    <property type="entry name" value="MITOCHONDRIAL ATP SYNTHASE B CHAIN"/>
    <property type="match status" value="1"/>
</dbReference>
<proteinExistence type="inferred from homology"/>
<evidence type="ECO:0000256" key="7">
    <source>
        <dbReference type="ARBA" id="ARBA00023136"/>
    </source>
</evidence>
<evidence type="ECO:0000256" key="5">
    <source>
        <dbReference type="ARBA" id="ARBA00023065"/>
    </source>
</evidence>
<dbReference type="GO" id="GO:0045259">
    <property type="term" value="C:proton-transporting ATP synthase complex"/>
    <property type="evidence" value="ECO:0007669"/>
    <property type="project" value="UniProtKB-KW"/>
</dbReference>
<dbReference type="STRING" id="4790.A0A0W8AZE8"/>
<comment type="subunit">
    <text evidence="8">F-type ATPases have 2 components, CF(1) - the catalytic core - and CF(0) - the membrane proton channel. CF(1) and CF(0) have multiple subunits.</text>
</comment>
<comment type="function">
    <text evidence="8">Subunit b, of the mitochondrial membrane ATP synthase complex (F(1)F(0) ATP synthase or Complex V) that produces ATP from ADP in the presence of a proton gradient across the membrane which is generated by electron transport complexes of the respiratory chain. ATP synthase complex consist of a soluble F(1) head domain - the catalytic core - and a membrane F(1) domain - the membrane proton channel. These two domains are linked by a central stalk rotating inside the F(1) region and a stationary peripheral stalk. During catalysis, ATP synthesis in the catalytic domain of F(1) is coupled via a rotary mechanism of the central stalk subunits to proton translocation. In vivo, can only synthesize ATP although its ATP hydrolase activity can be activated artificially in vitro. Part of the complex F(0) domain. Part of the complex F(0) domain and the peripheric stalk, which acts as a stator to hold the catalytic alpha(3)beta(3) subcomplex and subunit a/ATP6 static relative to the rotary elements.</text>
</comment>
<dbReference type="PANTHER" id="PTHR12733:SF3">
    <property type="entry name" value="ATP SYNTHASE F(0) COMPLEX SUBUNIT B1, MITOCHONDRIAL"/>
    <property type="match status" value="1"/>
</dbReference>
<keyword evidence="5 8" id="KW-0406">Ion transport</keyword>
<dbReference type="GO" id="GO:0015986">
    <property type="term" value="P:proton motive force-driven ATP synthesis"/>
    <property type="evidence" value="ECO:0007669"/>
    <property type="project" value="UniProtKB-UniRule"/>
</dbReference>
<protein>
    <recommendedName>
        <fullName evidence="8">ATP synthase subunit b</fullName>
    </recommendedName>
</protein>
<dbReference type="InterPro" id="IPR007808">
    <property type="entry name" value="Elf1"/>
</dbReference>
<evidence type="ECO:0000256" key="6">
    <source>
        <dbReference type="ARBA" id="ARBA00023128"/>
    </source>
</evidence>
<dbReference type="InterPro" id="IPR008688">
    <property type="entry name" value="ATP_synth_Bsub_B/MI25"/>
</dbReference>
<comment type="subcellular location">
    <subcellularLocation>
        <location evidence="8">Mitochondrion</location>
    </subcellularLocation>
    <subcellularLocation>
        <location evidence="8">Mitochondrion inner membrane</location>
    </subcellularLocation>
</comment>
<evidence type="ECO:0000313" key="11">
    <source>
        <dbReference type="Proteomes" id="UP000052943"/>
    </source>
</evidence>
<evidence type="ECO:0000313" key="10">
    <source>
        <dbReference type="EMBL" id="KUF64988.1"/>
    </source>
</evidence>
<accession>A0A0W8AZE8</accession>
<dbReference type="Pfam" id="PF05129">
    <property type="entry name" value="Zn_ribbon_Elf1"/>
    <property type="match status" value="1"/>
</dbReference>
<keyword evidence="1 8" id="KW-0813">Transport</keyword>
<name>A0A0W8AZE8_PHYNI</name>
<dbReference type="EMBL" id="LNFO01006114">
    <property type="protein sequence ID" value="KUF64988.1"/>
    <property type="molecule type" value="Genomic_DNA"/>
</dbReference>
<evidence type="ECO:0000256" key="3">
    <source>
        <dbReference type="ARBA" id="ARBA00022781"/>
    </source>
</evidence>